<dbReference type="Gene3D" id="3.40.390.10">
    <property type="entry name" value="Collagenase (Catalytic Domain)"/>
    <property type="match status" value="1"/>
</dbReference>
<dbReference type="PROSITE" id="PS51864">
    <property type="entry name" value="ASTACIN"/>
    <property type="match status" value="1"/>
</dbReference>
<comment type="cofactor">
    <cofactor evidence="1 2">
        <name>Zn(2+)</name>
        <dbReference type="ChEBI" id="CHEBI:29105"/>
    </cofactor>
    <text evidence="1 2">Binds 1 zinc ion per subunit.</text>
</comment>
<dbReference type="PRINTS" id="PR00480">
    <property type="entry name" value="ASTACIN"/>
</dbReference>
<dbReference type="AlphaFoldDB" id="A0A3Q3JIY4"/>
<reference evidence="4" key="2">
    <citation type="submission" date="2025-09" db="UniProtKB">
        <authorList>
            <consortium name="Ensembl"/>
        </authorList>
    </citation>
    <scope>IDENTIFICATION</scope>
</reference>
<dbReference type="Pfam" id="PF01400">
    <property type="entry name" value="Astacin"/>
    <property type="match status" value="1"/>
</dbReference>
<dbReference type="InterPro" id="IPR001506">
    <property type="entry name" value="Peptidase_M12A"/>
</dbReference>
<sequence>MGHISCRPTAAGNHLFVLCFKPLIICIEHQCFCRHCTLSFLTGFVVTAISFSLLSAGTMFPMSSLTTTVSPTLHSHVDCCSLHLSKVWFTSVFSPLAVKQLSVITSALNSFSVSTCIRFIPRVNHVDYIYIQSLSGCYSYVGRQGKAQTLSLNSRSCIRIGIVQHELLHALGFHHEQSRSDRDDHIQILKGNILTSLLYNFKKVSTLNQGTPYDYDSVMHYGRLAFSKDNVSPTMEAYPDANVTFGLAKEMSQNDIQRVNRLYCLK</sequence>
<dbReference type="GO" id="GO:0006508">
    <property type="term" value="P:proteolysis"/>
    <property type="evidence" value="ECO:0007669"/>
    <property type="project" value="UniProtKB-KW"/>
</dbReference>
<dbReference type="GO" id="GO:0008270">
    <property type="term" value="F:zinc ion binding"/>
    <property type="evidence" value="ECO:0007669"/>
    <property type="project" value="UniProtKB-UniRule"/>
</dbReference>
<dbReference type="SUPFAM" id="SSF55486">
    <property type="entry name" value="Metalloproteases ('zincins'), catalytic domain"/>
    <property type="match status" value="1"/>
</dbReference>
<evidence type="ECO:0000313" key="4">
    <source>
        <dbReference type="Ensembl" id="ENSMALP00000019683.1"/>
    </source>
</evidence>
<dbReference type="Ensembl" id="ENSMALT00000020072.1">
    <property type="protein sequence ID" value="ENSMALP00000019683.1"/>
    <property type="gene ID" value="ENSMALG00000013743.1"/>
</dbReference>
<reference evidence="4" key="1">
    <citation type="submission" date="2025-08" db="UniProtKB">
        <authorList>
            <consortium name="Ensembl"/>
        </authorList>
    </citation>
    <scope>IDENTIFICATION</scope>
</reference>
<dbReference type="EC" id="3.4.24.-" evidence="2"/>
<keyword evidence="1 2" id="KW-0645">Protease</keyword>
<evidence type="ECO:0000259" key="3">
    <source>
        <dbReference type="PROSITE" id="PS51864"/>
    </source>
</evidence>
<dbReference type="InterPro" id="IPR006026">
    <property type="entry name" value="Peptidase_Metallo"/>
</dbReference>
<evidence type="ECO:0000256" key="2">
    <source>
        <dbReference type="RuleBase" id="RU361183"/>
    </source>
</evidence>
<evidence type="ECO:0000313" key="5">
    <source>
        <dbReference type="Proteomes" id="UP000261600"/>
    </source>
</evidence>
<feature type="binding site" evidence="1">
    <location>
        <position position="165"/>
    </location>
    <ligand>
        <name>Zn(2+)</name>
        <dbReference type="ChEBI" id="CHEBI:29105"/>
        <note>catalytic</note>
    </ligand>
</feature>
<comment type="caution">
    <text evidence="1">Lacks conserved residue(s) required for the propagation of feature annotation.</text>
</comment>
<proteinExistence type="predicted"/>
<keyword evidence="1 2" id="KW-0482">Metalloprotease</keyword>
<feature type="domain" description="Peptidase M12A" evidence="3">
    <location>
        <begin position="52"/>
        <end position="265"/>
    </location>
</feature>
<accession>A0A3Q3JIY4</accession>
<dbReference type="PANTHER" id="PTHR10127">
    <property type="entry name" value="DISCOIDIN, CUB, EGF, LAMININ , AND ZINC METALLOPROTEASE DOMAIN CONTAINING"/>
    <property type="match status" value="1"/>
</dbReference>
<feature type="binding site" evidence="1">
    <location>
        <position position="175"/>
    </location>
    <ligand>
        <name>Zn(2+)</name>
        <dbReference type="ChEBI" id="CHEBI:29105"/>
        <note>catalytic</note>
    </ligand>
</feature>
<keyword evidence="1 2" id="KW-0378">Hydrolase</keyword>
<protein>
    <recommendedName>
        <fullName evidence="2">Metalloendopeptidase</fullName>
        <ecNumber evidence="2">3.4.24.-</ecNumber>
    </recommendedName>
</protein>
<dbReference type="PANTHER" id="PTHR10127:SF779">
    <property type="entry name" value="METALLOENDOPEPTIDASE"/>
    <property type="match status" value="1"/>
</dbReference>
<name>A0A3Q3JIY4_MONAL</name>
<evidence type="ECO:0000256" key="1">
    <source>
        <dbReference type="PROSITE-ProRule" id="PRU01211"/>
    </source>
</evidence>
<dbReference type="STRING" id="43700.ENSMALP00000019683"/>
<dbReference type="GO" id="GO:0004222">
    <property type="term" value="F:metalloendopeptidase activity"/>
    <property type="evidence" value="ECO:0007669"/>
    <property type="project" value="UniProtKB-UniRule"/>
</dbReference>
<keyword evidence="1 2" id="KW-0862">Zinc</keyword>
<organism evidence="4 5">
    <name type="scientific">Monopterus albus</name>
    <name type="common">Swamp eel</name>
    <dbReference type="NCBI Taxonomy" id="43700"/>
    <lineage>
        <taxon>Eukaryota</taxon>
        <taxon>Metazoa</taxon>
        <taxon>Chordata</taxon>
        <taxon>Craniata</taxon>
        <taxon>Vertebrata</taxon>
        <taxon>Euteleostomi</taxon>
        <taxon>Actinopterygii</taxon>
        <taxon>Neopterygii</taxon>
        <taxon>Teleostei</taxon>
        <taxon>Neoteleostei</taxon>
        <taxon>Acanthomorphata</taxon>
        <taxon>Anabantaria</taxon>
        <taxon>Synbranchiformes</taxon>
        <taxon>Synbranchidae</taxon>
        <taxon>Monopterus</taxon>
    </lineage>
</organism>
<feature type="binding site" evidence="1">
    <location>
        <position position="169"/>
    </location>
    <ligand>
        <name>Zn(2+)</name>
        <dbReference type="ChEBI" id="CHEBI:29105"/>
        <note>catalytic</note>
    </ligand>
</feature>
<feature type="active site" evidence="1">
    <location>
        <position position="166"/>
    </location>
</feature>
<keyword evidence="1 2" id="KW-0479">Metal-binding</keyword>
<dbReference type="Proteomes" id="UP000261600">
    <property type="component" value="Unplaced"/>
</dbReference>
<keyword evidence="5" id="KW-1185">Reference proteome</keyword>
<dbReference type="SMART" id="SM00235">
    <property type="entry name" value="ZnMc"/>
    <property type="match status" value="1"/>
</dbReference>
<dbReference type="InterPro" id="IPR024079">
    <property type="entry name" value="MetalloPept_cat_dom_sf"/>
</dbReference>